<proteinExistence type="predicted"/>
<sequence length="67" mass="7413">MTLIIALKWLDENSKEGVIISSDSRATVWPVSYETRKIYPIFLKVDEEYIPLAIAAGAGDASLVKQS</sequence>
<reference evidence="1 2" key="1">
    <citation type="submission" date="2018-10" db="EMBL/GenBank/DDBJ databases">
        <title>Co-occurring genomic capacity for anaerobic methane metabolism and dissimilatory sulfite reduction discovered in the Korarchaeota.</title>
        <authorList>
            <person name="Mckay L.J."/>
            <person name="Dlakic M."/>
            <person name="Fields M.W."/>
            <person name="Delmont T.O."/>
            <person name="Eren A.M."/>
            <person name="Jay Z.J."/>
            <person name="Klingelsmith K.B."/>
            <person name="Rusch D.B."/>
            <person name="Inskeep W.P."/>
        </authorList>
    </citation>
    <scope>NUCLEOTIDE SEQUENCE [LARGE SCALE GENOMIC DNA]</scope>
    <source>
        <strain evidence="1 2">MDKW</strain>
    </source>
</reference>
<evidence type="ECO:0000313" key="1">
    <source>
        <dbReference type="EMBL" id="RSN76300.1"/>
    </source>
</evidence>
<dbReference type="EMBL" id="RCOS01000062">
    <property type="protein sequence ID" value="RSN76300.1"/>
    <property type="molecule type" value="Genomic_DNA"/>
</dbReference>
<gene>
    <name evidence="1" type="ORF">D6D85_04960</name>
</gene>
<evidence type="ECO:0000313" key="2">
    <source>
        <dbReference type="Proteomes" id="UP000277582"/>
    </source>
</evidence>
<dbReference type="AlphaFoldDB" id="A0A429GQW9"/>
<dbReference type="Proteomes" id="UP000277582">
    <property type="component" value="Unassembled WGS sequence"/>
</dbReference>
<dbReference type="RefSeq" id="WP_133308291.1">
    <property type="nucleotide sequence ID" value="NZ_RCOS01000062.1"/>
</dbReference>
<comment type="caution">
    <text evidence="1">The sequence shown here is derived from an EMBL/GenBank/DDBJ whole genome shotgun (WGS) entry which is preliminary data.</text>
</comment>
<organism evidence="1 2">
    <name type="scientific">Candidatus Methanodesulfokora washburnensis</name>
    <dbReference type="NCBI Taxonomy" id="2478471"/>
    <lineage>
        <taxon>Archaea</taxon>
        <taxon>Thermoproteota</taxon>
        <taxon>Candidatus Korarchaeia</taxon>
        <taxon>Candidatus Korarchaeia incertae sedis</taxon>
        <taxon>Candidatus Methanodesulfokora</taxon>
    </lineage>
</organism>
<keyword evidence="2" id="KW-1185">Reference proteome</keyword>
<name>A0A429GQW9_9CREN</name>
<feature type="non-terminal residue" evidence="1">
    <location>
        <position position="67"/>
    </location>
</feature>
<protein>
    <submittedName>
        <fullName evidence="1">Uncharacterized protein</fullName>
    </submittedName>
</protein>
<accession>A0A429GQW9</accession>